<sequence length="157" mass="17770">MDSTNKDFFDKITDLALKLQKEVAELKEDTLVNASHIALLKNSNKEHIEDLNTNLSELNNATSEFVSGVEKEFNKKSGDNYTEFLKSLLKEDFLALQKEMIEDSKREILNAKGGAKAKQKENILLSFLGFLSPILSLISFSLLMLICVKFKIFGMLF</sequence>
<feature type="coiled-coil region" evidence="1">
    <location>
        <begin position="9"/>
        <end position="61"/>
    </location>
</feature>
<keyword evidence="2" id="KW-0472">Membrane</keyword>
<comment type="caution">
    <text evidence="3">The sequence shown here is derived from an EMBL/GenBank/DDBJ whole genome shotgun (WGS) entry which is preliminary data.</text>
</comment>
<dbReference type="EMBL" id="JAIGYQ010000010">
    <property type="protein sequence ID" value="MBX7491222.1"/>
    <property type="molecule type" value="Genomic_DNA"/>
</dbReference>
<keyword evidence="2" id="KW-1133">Transmembrane helix</keyword>
<name>A0ABS7JPD2_9HELI</name>
<gene>
    <name evidence="3" type="ORF">K4G57_07095</name>
</gene>
<dbReference type="Proteomes" id="UP000700059">
    <property type="component" value="Unassembled WGS sequence"/>
</dbReference>
<proteinExistence type="predicted"/>
<accession>A0ABS7JPD2</accession>
<evidence type="ECO:0000313" key="4">
    <source>
        <dbReference type="Proteomes" id="UP000700059"/>
    </source>
</evidence>
<protein>
    <submittedName>
        <fullName evidence="3">Uncharacterized protein</fullName>
    </submittedName>
</protein>
<organism evidence="3 4">
    <name type="scientific">Helicobacter turcicus</name>
    <dbReference type="NCBI Taxonomy" id="2867412"/>
    <lineage>
        <taxon>Bacteria</taxon>
        <taxon>Pseudomonadati</taxon>
        <taxon>Campylobacterota</taxon>
        <taxon>Epsilonproteobacteria</taxon>
        <taxon>Campylobacterales</taxon>
        <taxon>Helicobacteraceae</taxon>
        <taxon>Helicobacter</taxon>
    </lineage>
</organism>
<reference evidence="3 4" key="1">
    <citation type="submission" date="2021-08" db="EMBL/GenBank/DDBJ databases">
        <title>Helicobacter spp. isolated from feces of Anatolian Ground Squirrel (Spermophilus xanthoprymnus) in Turkey.</title>
        <authorList>
            <person name="Aydin F."/>
            <person name="Abay S."/>
            <person name="Kayman T."/>
            <person name="Karakaya E."/>
            <person name="Saticioglu I.B."/>
        </authorList>
    </citation>
    <scope>NUCLEOTIDE SEQUENCE [LARGE SCALE GENOMIC DNA]</scope>
    <source>
        <strain evidence="3 4">Faydin-H70</strain>
    </source>
</reference>
<evidence type="ECO:0000313" key="3">
    <source>
        <dbReference type="EMBL" id="MBX7491222.1"/>
    </source>
</evidence>
<keyword evidence="2" id="KW-0812">Transmembrane</keyword>
<evidence type="ECO:0000256" key="2">
    <source>
        <dbReference type="SAM" id="Phobius"/>
    </source>
</evidence>
<keyword evidence="4" id="KW-1185">Reference proteome</keyword>
<feature type="transmembrane region" description="Helical" evidence="2">
    <location>
        <begin position="123"/>
        <end position="148"/>
    </location>
</feature>
<keyword evidence="1" id="KW-0175">Coiled coil</keyword>
<dbReference type="RefSeq" id="WP_221532539.1">
    <property type="nucleotide sequence ID" value="NZ_JAIGYP010000010.1"/>
</dbReference>
<evidence type="ECO:0000256" key="1">
    <source>
        <dbReference type="SAM" id="Coils"/>
    </source>
</evidence>